<keyword evidence="1" id="KW-0547">Nucleotide-binding</keyword>
<evidence type="ECO:0000256" key="6">
    <source>
        <dbReference type="ARBA" id="ARBA00023163"/>
    </source>
</evidence>
<dbReference type="GO" id="GO:0000160">
    <property type="term" value="P:phosphorelay signal transduction system"/>
    <property type="evidence" value="ECO:0007669"/>
    <property type="project" value="UniProtKB-KW"/>
</dbReference>
<keyword evidence="4" id="KW-0805">Transcription regulation</keyword>
<dbReference type="GO" id="GO:0006355">
    <property type="term" value="P:regulation of DNA-templated transcription"/>
    <property type="evidence" value="ECO:0007669"/>
    <property type="project" value="InterPro"/>
</dbReference>
<protein>
    <submittedName>
        <fullName evidence="8">Acetoin catabolism regulatory protein</fullName>
    </submittedName>
</protein>
<dbReference type="SUPFAM" id="SSF52540">
    <property type="entry name" value="P-loop containing nucleoside triphosphate hydrolases"/>
    <property type="match status" value="1"/>
</dbReference>
<dbReference type="AlphaFoldDB" id="A0A074TLY4"/>
<dbReference type="Gene3D" id="1.10.10.60">
    <property type="entry name" value="Homeodomain-like"/>
    <property type="match status" value="1"/>
</dbReference>
<evidence type="ECO:0000256" key="3">
    <source>
        <dbReference type="ARBA" id="ARBA00023012"/>
    </source>
</evidence>
<gene>
    <name evidence="8" type="ORF">DL1_11055</name>
</gene>
<dbReference type="eggNOG" id="COG3284">
    <property type="taxonomic scope" value="Bacteria"/>
</dbReference>
<dbReference type="InterPro" id="IPR003018">
    <property type="entry name" value="GAF"/>
</dbReference>
<dbReference type="GO" id="GO:0005524">
    <property type="term" value="F:ATP binding"/>
    <property type="evidence" value="ECO:0007669"/>
    <property type="project" value="UniProtKB-KW"/>
</dbReference>
<dbReference type="PRINTS" id="PR01590">
    <property type="entry name" value="HTHFIS"/>
</dbReference>
<dbReference type="PROSITE" id="PS50045">
    <property type="entry name" value="SIGMA54_INTERACT_4"/>
    <property type="match status" value="1"/>
</dbReference>
<name>A0A074TLY4_9RHOB</name>
<keyword evidence="5" id="KW-0238">DNA-binding</keyword>
<organism evidence="8 9">
    <name type="scientific">Thioclava dalianensis</name>
    <dbReference type="NCBI Taxonomy" id="1185766"/>
    <lineage>
        <taxon>Bacteria</taxon>
        <taxon>Pseudomonadati</taxon>
        <taxon>Pseudomonadota</taxon>
        <taxon>Alphaproteobacteria</taxon>
        <taxon>Rhodobacterales</taxon>
        <taxon>Paracoccaceae</taxon>
        <taxon>Thioclava</taxon>
    </lineage>
</organism>
<proteinExistence type="predicted"/>
<keyword evidence="9" id="KW-1185">Reference proteome</keyword>
<dbReference type="STRING" id="1185766.SAMN05216224_10385"/>
<dbReference type="Gene3D" id="3.40.50.300">
    <property type="entry name" value="P-loop containing nucleotide triphosphate hydrolases"/>
    <property type="match status" value="1"/>
</dbReference>
<keyword evidence="3" id="KW-0902">Two-component regulatory system</keyword>
<dbReference type="InterPro" id="IPR002197">
    <property type="entry name" value="HTH_Fis"/>
</dbReference>
<dbReference type="Pfam" id="PF25601">
    <property type="entry name" value="AAA_lid_14"/>
    <property type="match status" value="1"/>
</dbReference>
<evidence type="ECO:0000256" key="5">
    <source>
        <dbReference type="ARBA" id="ARBA00023125"/>
    </source>
</evidence>
<dbReference type="Pfam" id="PF00158">
    <property type="entry name" value="Sigma54_activat"/>
    <property type="match status" value="1"/>
</dbReference>
<dbReference type="SUPFAM" id="SSF55781">
    <property type="entry name" value="GAF domain-like"/>
    <property type="match status" value="1"/>
</dbReference>
<dbReference type="OrthoDB" id="9805953at2"/>
<evidence type="ECO:0000256" key="4">
    <source>
        <dbReference type="ARBA" id="ARBA00023015"/>
    </source>
</evidence>
<comment type="caution">
    <text evidence="8">The sequence shown here is derived from an EMBL/GenBank/DDBJ whole genome shotgun (WGS) entry which is preliminary data.</text>
</comment>
<feature type="domain" description="Sigma-54 factor interaction" evidence="7">
    <location>
        <begin position="321"/>
        <end position="509"/>
    </location>
</feature>
<sequence>MTDARHVEEIGRVLEGSQTGRDNFVSASWRRCVELYGMDPTRSDPAYIVTDAELRDHRKQAEWMISAARSGLQSLFRQVAGQNYVLLLTDAKGVCVDFFGDELFTDDLRSAGLYLGSNWSEDLAGTCGVGACLVTQEPVTVHQDDHFGNAHTVLSCTAAPIFDSLGHLAAVLDISLLRSPTPKSSQNLAMSLVSTAARRVEMANLMAESPRDWVLRLSSSPEFLDVDPEAAVRLDGSGRVLGYTRAARRLFADSGPMIGRRIDEVLSVSVDDLPDLMRDRPTEERVIEMRDGGALFGHAIAPKAPRQHHPGMRRGGALAGLTGGDPEMARLLGQAERLAPGNVPILITGETGTGKTRLARAIHMTSKAQGFISLECAGLSPELVAQSCLAATGPTTLLLRRIEELSAQTAVALAGLIDRKPDLRPISTSCLPPAQIALPPVLFHRLAGCALTIPPLRMRRDLDWLMSRHLRRHASDAVRLSPSARADLLGRSWPGNIRELEQVLDVASALCVGPVIDLPDLPAPVEIGTPRERAALAPADPQEVLEQVLDACDWNMARAARRLGVNRSTILRRIRKAGLRLPE</sequence>
<dbReference type="InterPro" id="IPR002078">
    <property type="entry name" value="Sigma_54_int"/>
</dbReference>
<dbReference type="Pfam" id="PF02954">
    <property type="entry name" value="HTH_8"/>
    <property type="match status" value="1"/>
</dbReference>
<dbReference type="InterPro" id="IPR029016">
    <property type="entry name" value="GAF-like_dom_sf"/>
</dbReference>
<dbReference type="Gene3D" id="3.30.450.40">
    <property type="match status" value="1"/>
</dbReference>
<evidence type="ECO:0000313" key="9">
    <source>
        <dbReference type="Proteomes" id="UP000027725"/>
    </source>
</evidence>
<evidence type="ECO:0000259" key="7">
    <source>
        <dbReference type="PROSITE" id="PS50045"/>
    </source>
</evidence>
<dbReference type="Pfam" id="PF01590">
    <property type="entry name" value="GAF"/>
    <property type="match status" value="1"/>
</dbReference>
<evidence type="ECO:0000256" key="2">
    <source>
        <dbReference type="ARBA" id="ARBA00022840"/>
    </source>
</evidence>
<dbReference type="GO" id="GO:0043565">
    <property type="term" value="F:sequence-specific DNA binding"/>
    <property type="evidence" value="ECO:0007669"/>
    <property type="project" value="InterPro"/>
</dbReference>
<dbReference type="PROSITE" id="PS00675">
    <property type="entry name" value="SIGMA54_INTERACT_1"/>
    <property type="match status" value="1"/>
</dbReference>
<dbReference type="Gene3D" id="1.10.8.60">
    <property type="match status" value="1"/>
</dbReference>
<dbReference type="InterPro" id="IPR027417">
    <property type="entry name" value="P-loop_NTPase"/>
</dbReference>
<accession>A0A074TLY4</accession>
<dbReference type="InterPro" id="IPR025662">
    <property type="entry name" value="Sigma_54_int_dom_ATP-bd_1"/>
</dbReference>
<dbReference type="InterPro" id="IPR058031">
    <property type="entry name" value="AAA_lid_NorR"/>
</dbReference>
<dbReference type="InterPro" id="IPR009057">
    <property type="entry name" value="Homeodomain-like_sf"/>
</dbReference>
<dbReference type="RefSeq" id="WP_038062768.1">
    <property type="nucleotide sequence ID" value="NZ_FOVB01000003.1"/>
</dbReference>
<keyword evidence="2" id="KW-0067">ATP-binding</keyword>
<dbReference type="EMBL" id="JHEH01000003">
    <property type="protein sequence ID" value="KEP71175.1"/>
    <property type="molecule type" value="Genomic_DNA"/>
</dbReference>
<evidence type="ECO:0000313" key="8">
    <source>
        <dbReference type="EMBL" id="KEP71175.1"/>
    </source>
</evidence>
<evidence type="ECO:0000256" key="1">
    <source>
        <dbReference type="ARBA" id="ARBA00022741"/>
    </source>
</evidence>
<dbReference type="SUPFAM" id="SSF46689">
    <property type="entry name" value="Homeodomain-like"/>
    <property type="match status" value="1"/>
</dbReference>
<keyword evidence="6" id="KW-0804">Transcription</keyword>
<dbReference type="Proteomes" id="UP000027725">
    <property type="component" value="Unassembled WGS sequence"/>
</dbReference>
<dbReference type="PANTHER" id="PTHR32071">
    <property type="entry name" value="TRANSCRIPTIONAL REGULATORY PROTEIN"/>
    <property type="match status" value="1"/>
</dbReference>
<reference evidence="8 9" key="1">
    <citation type="submission" date="2014-03" db="EMBL/GenBank/DDBJ databases">
        <title>The draft genome sequence of Thioclava dalianensis DLFJ1-1.</title>
        <authorList>
            <person name="Lai Q."/>
            <person name="Shao Z."/>
        </authorList>
    </citation>
    <scope>NUCLEOTIDE SEQUENCE [LARGE SCALE GENOMIC DNA]</scope>
    <source>
        <strain evidence="8 9">DLFJ1-1</strain>
    </source>
</reference>